<sequence>MDTHRLQKPLVLAAGLIGAMGVALAALASHAGGEAFLRPASMIALTHAPALLALGLAGSGLRMRAWTGAGLTLGILLFSGDLISRHFLGASLFPMAAPTGGMILILSWLALGLSALVTRPR</sequence>
<evidence type="ECO:0000313" key="3">
    <source>
        <dbReference type="Proteomes" id="UP000308828"/>
    </source>
</evidence>
<comment type="caution">
    <text evidence="2">The sequence shown here is derived from an EMBL/GenBank/DDBJ whole genome shotgun (WGS) entry which is preliminary data.</text>
</comment>
<feature type="transmembrane region" description="Helical" evidence="1">
    <location>
        <begin position="95"/>
        <end position="117"/>
    </location>
</feature>
<keyword evidence="3" id="KW-1185">Reference proteome</keyword>
<evidence type="ECO:0000313" key="2">
    <source>
        <dbReference type="EMBL" id="THV21351.1"/>
    </source>
</evidence>
<accession>A0A4S8NWU4</accession>
<organism evidence="2 3">
    <name type="scientific">Peteryoungia ipomoeae</name>
    <dbReference type="NCBI Taxonomy" id="1210932"/>
    <lineage>
        <taxon>Bacteria</taxon>
        <taxon>Pseudomonadati</taxon>
        <taxon>Pseudomonadota</taxon>
        <taxon>Alphaproteobacteria</taxon>
        <taxon>Hyphomicrobiales</taxon>
        <taxon>Rhizobiaceae</taxon>
        <taxon>Peteryoungia</taxon>
    </lineage>
</organism>
<feature type="transmembrane region" description="Helical" evidence="1">
    <location>
        <begin position="65"/>
        <end position="83"/>
    </location>
</feature>
<keyword evidence="1" id="KW-0812">Transmembrane</keyword>
<dbReference type="InterPro" id="IPR006696">
    <property type="entry name" value="DUF423"/>
</dbReference>
<keyword evidence="1" id="KW-0472">Membrane</keyword>
<dbReference type="RefSeq" id="WP_136599402.1">
    <property type="nucleotide sequence ID" value="NZ_STGV01000005.1"/>
</dbReference>
<gene>
    <name evidence="2" type="ORF">FAA97_15130</name>
</gene>
<dbReference type="OrthoDB" id="7173378at2"/>
<dbReference type="AlphaFoldDB" id="A0A4S8NWU4"/>
<proteinExistence type="predicted"/>
<dbReference type="EMBL" id="STGV01000005">
    <property type="protein sequence ID" value="THV21351.1"/>
    <property type="molecule type" value="Genomic_DNA"/>
</dbReference>
<dbReference type="Proteomes" id="UP000308828">
    <property type="component" value="Unassembled WGS sequence"/>
</dbReference>
<dbReference type="Pfam" id="PF04241">
    <property type="entry name" value="DUF423"/>
    <property type="match status" value="1"/>
</dbReference>
<evidence type="ECO:0000256" key="1">
    <source>
        <dbReference type="SAM" id="Phobius"/>
    </source>
</evidence>
<protein>
    <submittedName>
        <fullName evidence="2">DUF423 domain-containing protein</fullName>
    </submittedName>
</protein>
<feature type="transmembrane region" description="Helical" evidence="1">
    <location>
        <begin position="35"/>
        <end position="58"/>
    </location>
</feature>
<name>A0A4S8NWU4_9HYPH</name>
<reference evidence="2 3" key="1">
    <citation type="submission" date="2019-04" db="EMBL/GenBank/DDBJ databases">
        <title>Genome sequence of strain shin9-1.</title>
        <authorList>
            <person name="Gao J."/>
            <person name="Sun J."/>
        </authorList>
    </citation>
    <scope>NUCLEOTIDE SEQUENCE [LARGE SCALE GENOMIC DNA]</scope>
    <source>
        <strain evidence="3">shin9-1</strain>
    </source>
</reference>
<keyword evidence="1" id="KW-1133">Transmembrane helix</keyword>